<dbReference type="EMBL" id="JAEUBG010004810">
    <property type="protein sequence ID" value="KAH3680025.1"/>
    <property type="molecule type" value="Genomic_DNA"/>
</dbReference>
<sequence length="98" mass="10875">MTYSTSTPHLSTVQSCLSKGFWYPSSPKNQAFGVNFLESPLKEDNFTPPQDSPPCPSSHLRIWNHALSFTALCIGTTVCMSSADGFQFLRFMASKNCF</sequence>
<dbReference type="Proteomes" id="UP000774326">
    <property type="component" value="Unassembled WGS sequence"/>
</dbReference>
<gene>
    <name evidence="1" type="ORF">WICPIJ_008438</name>
</gene>
<dbReference type="AlphaFoldDB" id="A0A9P8PYS8"/>
<name>A0A9P8PYS8_WICPI</name>
<protein>
    <submittedName>
        <fullName evidence="1">Uncharacterized protein</fullName>
    </submittedName>
</protein>
<evidence type="ECO:0000313" key="2">
    <source>
        <dbReference type="Proteomes" id="UP000774326"/>
    </source>
</evidence>
<accession>A0A9P8PYS8</accession>
<keyword evidence="2" id="KW-1185">Reference proteome</keyword>
<comment type="caution">
    <text evidence="1">The sequence shown here is derived from an EMBL/GenBank/DDBJ whole genome shotgun (WGS) entry which is preliminary data.</text>
</comment>
<organism evidence="1 2">
    <name type="scientific">Wickerhamomyces pijperi</name>
    <name type="common">Yeast</name>
    <name type="synonym">Pichia pijperi</name>
    <dbReference type="NCBI Taxonomy" id="599730"/>
    <lineage>
        <taxon>Eukaryota</taxon>
        <taxon>Fungi</taxon>
        <taxon>Dikarya</taxon>
        <taxon>Ascomycota</taxon>
        <taxon>Saccharomycotina</taxon>
        <taxon>Saccharomycetes</taxon>
        <taxon>Phaffomycetales</taxon>
        <taxon>Wickerhamomycetaceae</taxon>
        <taxon>Wickerhamomyces</taxon>
    </lineage>
</organism>
<proteinExistence type="predicted"/>
<reference evidence="1" key="2">
    <citation type="submission" date="2021-01" db="EMBL/GenBank/DDBJ databases">
        <authorList>
            <person name="Schikora-Tamarit M.A."/>
        </authorList>
    </citation>
    <scope>NUCLEOTIDE SEQUENCE</scope>
    <source>
        <strain evidence="1">CBS2887</strain>
    </source>
</reference>
<reference evidence="1" key="1">
    <citation type="journal article" date="2021" name="Open Biol.">
        <title>Shared evolutionary footprints suggest mitochondrial oxidative damage underlies multiple complex I losses in fungi.</title>
        <authorList>
            <person name="Schikora-Tamarit M.A."/>
            <person name="Marcet-Houben M."/>
            <person name="Nosek J."/>
            <person name="Gabaldon T."/>
        </authorList>
    </citation>
    <scope>NUCLEOTIDE SEQUENCE</scope>
    <source>
        <strain evidence="1">CBS2887</strain>
    </source>
</reference>
<evidence type="ECO:0000313" key="1">
    <source>
        <dbReference type="EMBL" id="KAH3680025.1"/>
    </source>
</evidence>